<dbReference type="PROSITE" id="PS00622">
    <property type="entry name" value="HTH_LUXR_1"/>
    <property type="match status" value="1"/>
</dbReference>
<dbReference type="InterPro" id="IPR000792">
    <property type="entry name" value="Tscrpt_reg_LuxR_C"/>
</dbReference>
<sequence>MTSVVIADDQVLVRHGLRLILELAGFEVVAEAADGAEAVAAVAAHGPDVVLMDLRMPVMDGVEATRRIVEDTGGRTRVLALTTFDTDQHVLDVLRAGAAGFLLKDVTSDGLSDAIRRAVAGEPVLAPSVLARVLDHFAARPPEQSSPSSPPPGLRELSDRELEVLGRIGAGLSNMEIAADLVISMATVKTHVRHILAKLDVRDRAQAIVVAHDAGLRHDPTRSARGA</sequence>
<dbReference type="InterPro" id="IPR016032">
    <property type="entry name" value="Sig_transdc_resp-reg_C-effctor"/>
</dbReference>
<evidence type="ECO:0000259" key="7">
    <source>
        <dbReference type="PROSITE" id="PS50110"/>
    </source>
</evidence>
<evidence type="ECO:0000313" key="8">
    <source>
        <dbReference type="EMBL" id="GAA1542347.1"/>
    </source>
</evidence>
<keyword evidence="9" id="KW-1185">Reference proteome</keyword>
<dbReference type="PANTHER" id="PTHR43214">
    <property type="entry name" value="TWO-COMPONENT RESPONSE REGULATOR"/>
    <property type="match status" value="1"/>
</dbReference>
<dbReference type="EMBL" id="BAAAQD010000016">
    <property type="protein sequence ID" value="GAA1542347.1"/>
    <property type="molecule type" value="Genomic_DNA"/>
</dbReference>
<protein>
    <submittedName>
        <fullName evidence="8">Response regulator transcription factor</fullName>
    </submittedName>
</protein>
<dbReference type="Proteomes" id="UP001501470">
    <property type="component" value="Unassembled WGS sequence"/>
</dbReference>
<dbReference type="SUPFAM" id="SSF46894">
    <property type="entry name" value="C-terminal effector domain of the bipartite response regulators"/>
    <property type="match status" value="1"/>
</dbReference>
<dbReference type="RefSeq" id="WP_344507187.1">
    <property type="nucleotide sequence ID" value="NZ_BAAAQD010000016.1"/>
</dbReference>
<dbReference type="InterPro" id="IPR001789">
    <property type="entry name" value="Sig_transdc_resp-reg_receiver"/>
</dbReference>
<evidence type="ECO:0000256" key="3">
    <source>
        <dbReference type="ARBA" id="ARBA00023125"/>
    </source>
</evidence>
<dbReference type="PROSITE" id="PS50110">
    <property type="entry name" value="RESPONSE_REGULATORY"/>
    <property type="match status" value="1"/>
</dbReference>
<evidence type="ECO:0000256" key="2">
    <source>
        <dbReference type="ARBA" id="ARBA00023015"/>
    </source>
</evidence>
<dbReference type="InterPro" id="IPR039420">
    <property type="entry name" value="WalR-like"/>
</dbReference>
<keyword evidence="4" id="KW-0804">Transcription</keyword>
<feature type="domain" description="HTH luxR-type" evidence="6">
    <location>
        <begin position="150"/>
        <end position="215"/>
    </location>
</feature>
<gene>
    <name evidence="8" type="ORF">GCM10009827_072370</name>
</gene>
<dbReference type="Pfam" id="PF00072">
    <property type="entry name" value="Response_reg"/>
    <property type="match status" value="1"/>
</dbReference>
<dbReference type="SMART" id="SM00448">
    <property type="entry name" value="REC"/>
    <property type="match status" value="1"/>
</dbReference>
<dbReference type="PANTHER" id="PTHR43214:SF24">
    <property type="entry name" value="TRANSCRIPTIONAL REGULATORY PROTEIN NARL-RELATED"/>
    <property type="match status" value="1"/>
</dbReference>
<dbReference type="InterPro" id="IPR058245">
    <property type="entry name" value="NreC/VraR/RcsB-like_REC"/>
</dbReference>
<name>A0ABP4MFD2_9ACTN</name>
<dbReference type="SMART" id="SM00421">
    <property type="entry name" value="HTH_LUXR"/>
    <property type="match status" value="1"/>
</dbReference>
<comment type="caution">
    <text evidence="8">The sequence shown here is derived from an EMBL/GenBank/DDBJ whole genome shotgun (WGS) entry which is preliminary data.</text>
</comment>
<dbReference type="Gene3D" id="3.40.50.2300">
    <property type="match status" value="1"/>
</dbReference>
<keyword evidence="2" id="KW-0805">Transcription regulation</keyword>
<proteinExistence type="predicted"/>
<keyword evidence="3" id="KW-0238">DNA-binding</keyword>
<feature type="domain" description="Response regulatory" evidence="7">
    <location>
        <begin position="3"/>
        <end position="119"/>
    </location>
</feature>
<dbReference type="CDD" id="cd06170">
    <property type="entry name" value="LuxR_C_like"/>
    <property type="match status" value="1"/>
</dbReference>
<evidence type="ECO:0000259" key="6">
    <source>
        <dbReference type="PROSITE" id="PS50043"/>
    </source>
</evidence>
<evidence type="ECO:0000256" key="5">
    <source>
        <dbReference type="PROSITE-ProRule" id="PRU00169"/>
    </source>
</evidence>
<keyword evidence="1 5" id="KW-0597">Phosphoprotein</keyword>
<evidence type="ECO:0000256" key="4">
    <source>
        <dbReference type="ARBA" id="ARBA00023163"/>
    </source>
</evidence>
<dbReference type="CDD" id="cd17535">
    <property type="entry name" value="REC_NarL-like"/>
    <property type="match status" value="1"/>
</dbReference>
<organism evidence="8 9">
    <name type="scientific">Dactylosporangium maewongense</name>
    <dbReference type="NCBI Taxonomy" id="634393"/>
    <lineage>
        <taxon>Bacteria</taxon>
        <taxon>Bacillati</taxon>
        <taxon>Actinomycetota</taxon>
        <taxon>Actinomycetes</taxon>
        <taxon>Micromonosporales</taxon>
        <taxon>Micromonosporaceae</taxon>
        <taxon>Dactylosporangium</taxon>
    </lineage>
</organism>
<dbReference type="PROSITE" id="PS50043">
    <property type="entry name" value="HTH_LUXR_2"/>
    <property type="match status" value="1"/>
</dbReference>
<reference evidence="9" key="1">
    <citation type="journal article" date="2019" name="Int. J. Syst. Evol. Microbiol.">
        <title>The Global Catalogue of Microorganisms (GCM) 10K type strain sequencing project: providing services to taxonomists for standard genome sequencing and annotation.</title>
        <authorList>
            <consortium name="The Broad Institute Genomics Platform"/>
            <consortium name="The Broad Institute Genome Sequencing Center for Infectious Disease"/>
            <person name="Wu L."/>
            <person name="Ma J."/>
        </authorList>
    </citation>
    <scope>NUCLEOTIDE SEQUENCE [LARGE SCALE GENOMIC DNA]</scope>
    <source>
        <strain evidence="9">JCM 15933</strain>
    </source>
</reference>
<evidence type="ECO:0000256" key="1">
    <source>
        <dbReference type="ARBA" id="ARBA00022553"/>
    </source>
</evidence>
<feature type="modified residue" description="4-aspartylphosphate" evidence="5">
    <location>
        <position position="53"/>
    </location>
</feature>
<evidence type="ECO:0000313" key="9">
    <source>
        <dbReference type="Proteomes" id="UP001501470"/>
    </source>
</evidence>
<accession>A0ABP4MFD2</accession>
<dbReference type="InterPro" id="IPR011006">
    <property type="entry name" value="CheY-like_superfamily"/>
</dbReference>
<dbReference type="Pfam" id="PF00196">
    <property type="entry name" value="GerE"/>
    <property type="match status" value="1"/>
</dbReference>
<dbReference type="PRINTS" id="PR00038">
    <property type="entry name" value="HTHLUXR"/>
</dbReference>
<dbReference type="SUPFAM" id="SSF52172">
    <property type="entry name" value="CheY-like"/>
    <property type="match status" value="1"/>
</dbReference>